<organism evidence="1 2">
    <name type="scientific">Paenibacillus harenae</name>
    <dbReference type="NCBI Taxonomy" id="306543"/>
    <lineage>
        <taxon>Bacteria</taxon>
        <taxon>Bacillati</taxon>
        <taxon>Bacillota</taxon>
        <taxon>Bacilli</taxon>
        <taxon>Bacillales</taxon>
        <taxon>Paenibacillaceae</taxon>
        <taxon>Paenibacillus</taxon>
    </lineage>
</organism>
<dbReference type="Proteomes" id="UP001229346">
    <property type="component" value="Unassembled WGS sequence"/>
</dbReference>
<dbReference type="EMBL" id="JAUSSU010000010">
    <property type="protein sequence ID" value="MDQ0115349.1"/>
    <property type="molecule type" value="Genomic_DNA"/>
</dbReference>
<dbReference type="Gene3D" id="3.40.50.1980">
    <property type="entry name" value="Nitrogenase molybdenum iron protein domain"/>
    <property type="match status" value="1"/>
</dbReference>
<proteinExistence type="predicted"/>
<name>A0ABT9UA85_PAEHA</name>
<sequence length="111" mass="12997">MINQLFYSDLGLKPGSFVPLHDRNGEYELNSLPVLDSDHLFIHNHITLPEEEEKFLHMQKSSAWNAIQAVQKRQARLVPNWIGMSWSPAGRERIMDEMLHFQNHSRLANFE</sequence>
<keyword evidence="2" id="KW-1185">Reference proteome</keyword>
<evidence type="ECO:0000313" key="1">
    <source>
        <dbReference type="EMBL" id="MDQ0115349.1"/>
    </source>
</evidence>
<reference evidence="1 2" key="1">
    <citation type="submission" date="2023-07" db="EMBL/GenBank/DDBJ databases">
        <title>Sorghum-associated microbial communities from plants grown in Nebraska, USA.</title>
        <authorList>
            <person name="Schachtman D."/>
        </authorList>
    </citation>
    <scope>NUCLEOTIDE SEQUENCE [LARGE SCALE GENOMIC DNA]</scope>
    <source>
        <strain evidence="1 2">CC482</strain>
    </source>
</reference>
<gene>
    <name evidence="1" type="ORF">J2T15_004807</name>
</gene>
<comment type="caution">
    <text evidence="1">The sequence shown here is derived from an EMBL/GenBank/DDBJ whole genome shotgun (WGS) entry which is preliminary data.</text>
</comment>
<evidence type="ECO:0000313" key="2">
    <source>
        <dbReference type="Proteomes" id="UP001229346"/>
    </source>
</evidence>
<dbReference type="RefSeq" id="WP_307206908.1">
    <property type="nucleotide sequence ID" value="NZ_JAUSSU010000010.1"/>
</dbReference>
<protein>
    <submittedName>
        <fullName evidence="1">Uncharacterized protein</fullName>
    </submittedName>
</protein>
<accession>A0ABT9UA85</accession>